<reference evidence="1" key="1">
    <citation type="submission" date="2020-04" db="EMBL/GenBank/DDBJ databases">
        <title>Deep metagenomics examines the oral microbiome during advanced dental caries in children, revealing novel taxa and co-occurrences with host molecules.</title>
        <authorList>
            <person name="Baker J.L."/>
            <person name="Morton J.T."/>
            <person name="Dinis M."/>
            <person name="Alvarez R."/>
            <person name="Tran N.C."/>
            <person name="Knight R."/>
            <person name="Edlund A."/>
        </authorList>
    </citation>
    <scope>NUCLEOTIDE SEQUENCE</scope>
    <source>
        <strain evidence="1">JCVI_38_bin.5</strain>
    </source>
</reference>
<protein>
    <submittedName>
        <fullName evidence="1">Uncharacterized protein</fullName>
    </submittedName>
</protein>
<dbReference type="AlphaFoldDB" id="A0A930W084"/>
<organism evidence="1 2">
    <name type="scientific">Lancefieldella rimae</name>
    <dbReference type="NCBI Taxonomy" id="1383"/>
    <lineage>
        <taxon>Bacteria</taxon>
        <taxon>Bacillati</taxon>
        <taxon>Actinomycetota</taxon>
        <taxon>Coriobacteriia</taxon>
        <taxon>Coriobacteriales</taxon>
        <taxon>Atopobiaceae</taxon>
        <taxon>Lancefieldella</taxon>
    </lineage>
</organism>
<name>A0A930W084_9ACTN</name>
<dbReference type="Proteomes" id="UP000698335">
    <property type="component" value="Unassembled WGS sequence"/>
</dbReference>
<dbReference type="EMBL" id="JABZGW010000003">
    <property type="protein sequence ID" value="MBF4807135.1"/>
    <property type="molecule type" value="Genomic_DNA"/>
</dbReference>
<evidence type="ECO:0000313" key="2">
    <source>
        <dbReference type="Proteomes" id="UP000698335"/>
    </source>
</evidence>
<evidence type="ECO:0000313" key="1">
    <source>
        <dbReference type="EMBL" id="MBF4807135.1"/>
    </source>
</evidence>
<sequence>MGFGGYASALDFFEGVKAAATEADRTWRELSAMQAAEGVKAQRYTQAVAVGSNRDVMGLVDKRIDYESKLYRQLEDDYALIGTACEVLFGEDCKGSGGIERLLGSDYASVLYWRYIGHMSTREVSELVGCSAATCVNITHVSIETCDTLGFDKVVKGIVTAKE</sequence>
<accession>A0A930W084</accession>
<gene>
    <name evidence="1" type="ORF">HXK26_00305</name>
</gene>
<comment type="caution">
    <text evidence="1">The sequence shown here is derived from an EMBL/GenBank/DDBJ whole genome shotgun (WGS) entry which is preliminary data.</text>
</comment>
<proteinExistence type="predicted"/>